<dbReference type="Gene3D" id="6.10.140.2220">
    <property type="match status" value="1"/>
</dbReference>
<evidence type="ECO:0000313" key="7">
    <source>
        <dbReference type="Proteomes" id="UP001212997"/>
    </source>
</evidence>
<evidence type="ECO:0000313" key="6">
    <source>
        <dbReference type="EMBL" id="KAJ3484485.1"/>
    </source>
</evidence>
<dbReference type="Proteomes" id="UP001212997">
    <property type="component" value="Unassembled WGS sequence"/>
</dbReference>
<accession>A0AAD5V4I6</accession>
<evidence type="ECO:0000259" key="5">
    <source>
        <dbReference type="PROSITE" id="PS50865"/>
    </source>
</evidence>
<reference evidence="6" key="1">
    <citation type="submission" date="2022-07" db="EMBL/GenBank/DDBJ databases">
        <title>Genome Sequence of Physisporinus lineatus.</title>
        <authorList>
            <person name="Buettner E."/>
        </authorList>
    </citation>
    <scope>NUCLEOTIDE SEQUENCE</scope>
    <source>
        <strain evidence="6">VT162</strain>
    </source>
</reference>
<keyword evidence="7" id="KW-1185">Reference proteome</keyword>
<evidence type="ECO:0000256" key="1">
    <source>
        <dbReference type="ARBA" id="ARBA00022723"/>
    </source>
</evidence>
<dbReference type="Pfam" id="PF01753">
    <property type="entry name" value="zf-MYND"/>
    <property type="match status" value="1"/>
</dbReference>
<comment type="caution">
    <text evidence="6">The sequence shown here is derived from an EMBL/GenBank/DDBJ whole genome shotgun (WGS) entry which is preliminary data.</text>
</comment>
<organism evidence="6 7">
    <name type="scientific">Meripilus lineatus</name>
    <dbReference type="NCBI Taxonomy" id="2056292"/>
    <lineage>
        <taxon>Eukaryota</taxon>
        <taxon>Fungi</taxon>
        <taxon>Dikarya</taxon>
        <taxon>Basidiomycota</taxon>
        <taxon>Agaricomycotina</taxon>
        <taxon>Agaricomycetes</taxon>
        <taxon>Polyporales</taxon>
        <taxon>Meripilaceae</taxon>
        <taxon>Meripilus</taxon>
    </lineage>
</organism>
<evidence type="ECO:0000256" key="4">
    <source>
        <dbReference type="PROSITE-ProRule" id="PRU00134"/>
    </source>
</evidence>
<dbReference type="InterPro" id="IPR002893">
    <property type="entry name" value="Znf_MYND"/>
</dbReference>
<keyword evidence="2 4" id="KW-0863">Zinc-finger</keyword>
<name>A0AAD5V4I6_9APHY</name>
<keyword evidence="3" id="KW-0862">Zinc</keyword>
<dbReference type="PROSITE" id="PS50865">
    <property type="entry name" value="ZF_MYND_2"/>
    <property type="match status" value="1"/>
</dbReference>
<dbReference type="EMBL" id="JANAWD010000187">
    <property type="protein sequence ID" value="KAJ3484485.1"/>
    <property type="molecule type" value="Genomic_DNA"/>
</dbReference>
<feature type="domain" description="MYND-type" evidence="5">
    <location>
        <begin position="157"/>
        <end position="194"/>
    </location>
</feature>
<evidence type="ECO:0000256" key="3">
    <source>
        <dbReference type="ARBA" id="ARBA00022833"/>
    </source>
</evidence>
<gene>
    <name evidence="6" type="ORF">NLI96_g5602</name>
</gene>
<dbReference type="SUPFAM" id="SSF144232">
    <property type="entry name" value="HIT/MYND zinc finger-like"/>
    <property type="match status" value="1"/>
</dbReference>
<protein>
    <recommendedName>
        <fullName evidence="5">MYND-type domain-containing protein</fullName>
    </recommendedName>
</protein>
<proteinExistence type="predicted"/>
<dbReference type="AlphaFoldDB" id="A0AAD5V4I6"/>
<evidence type="ECO:0000256" key="2">
    <source>
        <dbReference type="ARBA" id="ARBA00022771"/>
    </source>
</evidence>
<sequence>MPPTIVQQRKKFGKGSDLRDTETFPPFHDCPDENDLDLRYYSDQGGDPLRHWCFLGEVVQVTYLGRLVCDVKDVQGRMARVAFYDDDRGDSFVQGSPKCKPGYTVAVLYGMGHGFLDMSSGIRVEDNKCVRILPCSLESLFSTNEKLRSPLAEKCSAAGCDKTENLQACSGCHIVQYCGKEHQSAHWKEHRGDCKAATALEWFTQRNWTRFRDFYSF</sequence>
<keyword evidence="1" id="KW-0479">Metal-binding</keyword>
<dbReference type="GO" id="GO:0008270">
    <property type="term" value="F:zinc ion binding"/>
    <property type="evidence" value="ECO:0007669"/>
    <property type="project" value="UniProtKB-KW"/>
</dbReference>